<proteinExistence type="predicted"/>
<keyword evidence="4" id="KW-1185">Reference proteome</keyword>
<dbReference type="RefSeq" id="WP_066753191.1">
    <property type="nucleotide sequence ID" value="NZ_CP015199.1"/>
</dbReference>
<accession>A0A172XTJ9</accession>
<dbReference type="Proteomes" id="UP000077824">
    <property type="component" value="Chromosome"/>
</dbReference>
<evidence type="ECO:0000313" key="3">
    <source>
        <dbReference type="EMBL" id="ANF50347.1"/>
    </source>
</evidence>
<evidence type="ECO:0000259" key="1">
    <source>
        <dbReference type="Pfam" id="PF04471"/>
    </source>
</evidence>
<evidence type="ECO:0008006" key="5">
    <source>
        <dbReference type="Google" id="ProtNLM"/>
    </source>
</evidence>
<feature type="domain" description="Restriction endonuclease type IV Mrr" evidence="1">
    <location>
        <begin position="297"/>
        <end position="419"/>
    </location>
</feature>
<dbReference type="Pfam" id="PF04471">
    <property type="entry name" value="Mrr_cat"/>
    <property type="match status" value="1"/>
</dbReference>
<dbReference type="AlphaFoldDB" id="A0A172XTJ9"/>
<evidence type="ECO:0000259" key="2">
    <source>
        <dbReference type="Pfam" id="PF18871"/>
    </source>
</evidence>
<dbReference type="Gene3D" id="3.40.1350.10">
    <property type="match status" value="1"/>
</dbReference>
<dbReference type="GO" id="GO:0003677">
    <property type="term" value="F:DNA binding"/>
    <property type="evidence" value="ECO:0007669"/>
    <property type="project" value="InterPro"/>
</dbReference>
<dbReference type="SUPFAM" id="SSF52980">
    <property type="entry name" value="Restriction endonuclease-like"/>
    <property type="match status" value="1"/>
</dbReference>
<gene>
    <name evidence="3" type="ORF">A0O34_07380</name>
</gene>
<sequence>MGHYSTLMIGKQEYSWKYDIPSYLSFLFEETDLYSEKTTDEEDYHKIGFRTNCKRALDKLDKLGFDWEMITEIYSFFYDQIKEDVYQNIYDELSEKFDKLTAVTLEKKVKSFYSKFPHFTREQELRDFVKFLLPLVEVSTGSKSMRVNSVDGKTYRITKERHSSIFNNFINEPGDFFYQKALVLPPWIQIIGNLFDPELLVEYTEIISVVKIKLLLEATDPEALVELQLEDMIDSEEEISDFHIDSANRLIGKIQLYNKFFNSIMNQEEVIKDAYFKKELLLLLDRIPLIKSSAEKGRALENLMEIVFSSIPGLEVIEKRVSTQDEEIDLQIKNGVAGTFWSSLTSPSFFVECKNWSGKVGATEVRDFETKMINHKKLVKFGFFISFNGFTKEVDNALKRASREDHHIVLIDSNDLYNLANSKNSTIEWLEKLIIKPH</sequence>
<feature type="domain" description="HEPN/Toprim N-terminal" evidence="2">
    <location>
        <begin position="1"/>
        <end position="84"/>
    </location>
</feature>
<dbReference type="OrthoDB" id="1426537at2"/>
<reference evidence="3 4" key="1">
    <citation type="submission" date="2016-04" db="EMBL/GenBank/DDBJ databases">
        <title>Complete Genome Sequence of Chryseobacterium sp. IHBB 10212.</title>
        <authorList>
            <person name="Pal M."/>
            <person name="Swarnkar M.K."/>
            <person name="Kaushal K."/>
            <person name="Chhibber S."/>
            <person name="Singh A.K."/>
            <person name="Gulati A."/>
        </authorList>
    </citation>
    <scope>NUCLEOTIDE SEQUENCE [LARGE SCALE GENOMIC DNA]</scope>
    <source>
        <strain evidence="3 4">IHBB 10212</strain>
    </source>
</reference>
<name>A0A172XTJ9_9FLAO</name>
<dbReference type="EMBL" id="CP015199">
    <property type="protein sequence ID" value="ANF50347.1"/>
    <property type="molecule type" value="Genomic_DNA"/>
</dbReference>
<organism evidence="3 4">
    <name type="scientific">Chryseobacterium glaciei</name>
    <dbReference type="NCBI Taxonomy" id="1685010"/>
    <lineage>
        <taxon>Bacteria</taxon>
        <taxon>Pseudomonadati</taxon>
        <taxon>Bacteroidota</taxon>
        <taxon>Flavobacteriia</taxon>
        <taxon>Flavobacteriales</taxon>
        <taxon>Weeksellaceae</taxon>
        <taxon>Chryseobacterium group</taxon>
        <taxon>Chryseobacterium</taxon>
    </lineage>
</organism>
<dbReference type="KEGG" id="chh:A0O34_07380"/>
<dbReference type="Pfam" id="PF18871">
    <property type="entry name" value="HEPN_Toprim_N"/>
    <property type="match status" value="1"/>
</dbReference>
<evidence type="ECO:0000313" key="4">
    <source>
        <dbReference type="Proteomes" id="UP000077824"/>
    </source>
</evidence>
<dbReference type="GO" id="GO:0004519">
    <property type="term" value="F:endonuclease activity"/>
    <property type="evidence" value="ECO:0007669"/>
    <property type="project" value="InterPro"/>
</dbReference>
<dbReference type="InterPro" id="IPR007560">
    <property type="entry name" value="Restrct_endonuc_IV_Mrr"/>
</dbReference>
<dbReference type="GO" id="GO:0009307">
    <property type="term" value="P:DNA restriction-modification system"/>
    <property type="evidence" value="ECO:0007669"/>
    <property type="project" value="InterPro"/>
</dbReference>
<dbReference type="InterPro" id="IPR011335">
    <property type="entry name" value="Restrct_endonuc-II-like"/>
</dbReference>
<dbReference type="InterPro" id="IPR011856">
    <property type="entry name" value="tRNA_endonuc-like_dom_sf"/>
</dbReference>
<dbReference type="InterPro" id="IPR041487">
    <property type="entry name" value="HEPN/Toprim-NTD1"/>
</dbReference>
<protein>
    <recommendedName>
        <fullName evidence="5">Restriction endonuclease type IV Mrr domain-containing protein</fullName>
    </recommendedName>
</protein>